<dbReference type="EMBL" id="RZGR01000001">
    <property type="protein sequence ID" value="RUQ91503.1"/>
    <property type="molecule type" value="Genomic_DNA"/>
</dbReference>
<sequence length="416" mass="44893">MKNNLIKPLLIATPLMILANTPAHCETVDIAFKPLTPGKLSMPANTVSVLKYKITNASATEKVLKLTPLTGITQTFEKNSCKQIMLLAPKQSCNLILTINGEKLLADINNGPVLCEPGKNTCYEPSDQSMRLRINITPPLQNAKLSIDGTLTLTNGVGKLTIHNDSTDITATNIQSQLPQNIRNEKLLAETKNTCTSVAPGKSCTLEFAADKEQKISNAILDIAGDNTTHLKTKLSALEIGNKAFGGEIGCLEKPKKLKLIVAVSDLPNEPWTPSPESPEGVIASSFLDGAANTRNILAAYGNGSMFSYAAWACSQFSIDSNGRKPCRAGAQVCYNDWFLPAVEQLSCIMQNNSKLEDAHLHGDYWSSTDGTSQEGANIAYVVSTPPYGRDAGWDEQTKTIPAKVRCVRLMSPAQD</sequence>
<accession>A0A3S0VPD5</accession>
<dbReference type="OrthoDB" id="5410062at2"/>
<keyword evidence="1" id="KW-0732">Signal</keyword>
<evidence type="ECO:0000313" key="2">
    <source>
        <dbReference type="EMBL" id="RUQ91503.1"/>
    </source>
</evidence>
<feature type="signal peptide" evidence="1">
    <location>
        <begin position="1"/>
        <end position="25"/>
    </location>
</feature>
<feature type="chain" id="PRO_5018619712" description="DUF1566 domain-containing protein" evidence="1">
    <location>
        <begin position="26"/>
        <end position="416"/>
    </location>
</feature>
<comment type="caution">
    <text evidence="2">The sequence shown here is derived from an EMBL/GenBank/DDBJ whole genome shotgun (WGS) entry which is preliminary data.</text>
</comment>
<protein>
    <recommendedName>
        <fullName evidence="4">DUF1566 domain-containing protein</fullName>
    </recommendedName>
</protein>
<dbReference type="Proteomes" id="UP000288012">
    <property type="component" value="Unassembled WGS sequence"/>
</dbReference>
<evidence type="ECO:0000313" key="3">
    <source>
        <dbReference type="Proteomes" id="UP000288012"/>
    </source>
</evidence>
<proteinExistence type="predicted"/>
<organism evidence="2 3">
    <name type="scientific">Legionella septentrionalis</name>
    <dbReference type="NCBI Taxonomy" id="2498109"/>
    <lineage>
        <taxon>Bacteria</taxon>
        <taxon>Pseudomonadati</taxon>
        <taxon>Pseudomonadota</taxon>
        <taxon>Gammaproteobacteria</taxon>
        <taxon>Legionellales</taxon>
        <taxon>Legionellaceae</taxon>
        <taxon>Legionella</taxon>
    </lineage>
</organism>
<keyword evidence="3" id="KW-1185">Reference proteome</keyword>
<name>A0A3S0VPD5_9GAMM</name>
<reference evidence="2 3" key="1">
    <citation type="submission" date="2018-12" db="EMBL/GenBank/DDBJ databases">
        <title>Legionella sp,whole genome shotgun sequence.</title>
        <authorList>
            <person name="Wu H."/>
        </authorList>
    </citation>
    <scope>NUCLEOTIDE SEQUENCE [LARGE SCALE GENOMIC DNA]</scope>
    <source>
        <strain evidence="3">km714</strain>
    </source>
</reference>
<evidence type="ECO:0008006" key="4">
    <source>
        <dbReference type="Google" id="ProtNLM"/>
    </source>
</evidence>
<gene>
    <name evidence="2" type="ORF">EKM59_00105</name>
</gene>
<dbReference type="AlphaFoldDB" id="A0A3S0VPD5"/>
<evidence type="ECO:0000256" key="1">
    <source>
        <dbReference type="SAM" id="SignalP"/>
    </source>
</evidence>
<dbReference type="RefSeq" id="WP_126953592.1">
    <property type="nucleotide sequence ID" value="NZ_RZGR01000001.1"/>
</dbReference>